<dbReference type="Proteomes" id="UP000095280">
    <property type="component" value="Unplaced"/>
</dbReference>
<keyword evidence="1" id="KW-0732">Signal</keyword>
<keyword evidence="2" id="KW-1185">Reference proteome</keyword>
<feature type="signal peptide" evidence="1">
    <location>
        <begin position="1"/>
        <end position="21"/>
    </location>
</feature>
<dbReference type="WBParaSite" id="maker-uti_cns_0001912-snap-gene-0.18-mRNA-1">
    <property type="protein sequence ID" value="maker-uti_cns_0001912-snap-gene-0.18-mRNA-1"/>
    <property type="gene ID" value="maker-uti_cns_0001912-snap-gene-0.18"/>
</dbReference>
<evidence type="ECO:0000313" key="4">
    <source>
        <dbReference type="WBParaSite" id="maker-uti_cns_0001912-snap-gene-0.18-mRNA-1"/>
    </source>
</evidence>
<evidence type="ECO:0000256" key="1">
    <source>
        <dbReference type="SAM" id="SignalP"/>
    </source>
</evidence>
<feature type="chain" id="PRO_5009845638" evidence="1">
    <location>
        <begin position="22"/>
        <end position="334"/>
    </location>
</feature>
<organism evidence="2 3">
    <name type="scientific">Macrostomum lignano</name>
    <dbReference type="NCBI Taxonomy" id="282301"/>
    <lineage>
        <taxon>Eukaryota</taxon>
        <taxon>Metazoa</taxon>
        <taxon>Spiralia</taxon>
        <taxon>Lophotrochozoa</taxon>
        <taxon>Platyhelminthes</taxon>
        <taxon>Rhabditophora</taxon>
        <taxon>Macrostomorpha</taxon>
        <taxon>Macrostomida</taxon>
        <taxon>Macrostomidae</taxon>
        <taxon>Macrostomum</taxon>
    </lineage>
</organism>
<reference evidence="3 4" key="1">
    <citation type="submission" date="2016-11" db="UniProtKB">
        <authorList>
            <consortium name="WormBaseParasite"/>
        </authorList>
    </citation>
    <scope>IDENTIFICATION</scope>
</reference>
<evidence type="ECO:0000313" key="3">
    <source>
        <dbReference type="WBParaSite" id="maker-uti_cns_0001358-snap-gene-0.20-mRNA-1"/>
    </source>
</evidence>
<accession>A0A1I8GB94</accession>
<evidence type="ECO:0000313" key="2">
    <source>
        <dbReference type="Proteomes" id="UP000095280"/>
    </source>
</evidence>
<protein>
    <submittedName>
        <fullName evidence="3 4">Apple domain-containing protein</fullName>
    </submittedName>
</protein>
<dbReference type="AlphaFoldDB" id="A0A1I8GB94"/>
<sequence>MEFAAGRICLLLMASCIAVNAECDDSSALFQPKSICPAEPFGVEAVPAPSESECVLRCTLSSGCRQSVYLTDSRACYSLPHAAVAAACSPGMIARGKLSPATPPDLLSLSFSMQIVLLYNFRKSYKNLANSCEFPAEPVGIAEQNSIDGVRLQGSSSSHVKVSTPGFYKYFNYGQKFSLFFQGKFGMNFSSKCFGAFVDVTRNDMYSSTFHADIQGRISTKVFFPTGDVLFRHYTSNNALDVGSVQRVESVGINFDGLDFATHLNGATVARQTWGGSPRKSSGSLYTIHDTLLIGNCMRNGIEPFDGWLQCWALLTGNLDTSQFDELRNLCNSP</sequence>
<name>A0A1I8GB94_9PLAT</name>
<dbReference type="WBParaSite" id="maker-uti_cns_0001358-snap-gene-0.20-mRNA-1">
    <property type="protein sequence ID" value="maker-uti_cns_0001358-snap-gene-0.20-mRNA-1"/>
    <property type="gene ID" value="maker-uti_cns_0001358-snap-gene-0.20"/>
</dbReference>
<proteinExistence type="predicted"/>